<sequence length="149" mass="16550">MKGTIVDRYQDLRHRMFARHAHPLSAWSRLLTTPLVVAPFWTRRADVAAAVLVWFAVNPIITPEPVDRTSLATRAILGEERWLADPALDRTMTVLNAVGLATLGAAIVAAQRRRRVPTALGVATTMGLTLYGWRRYAALYDRGRSSGRS</sequence>
<accession>A0ABV8LBT6</accession>
<evidence type="ECO:0000256" key="1">
    <source>
        <dbReference type="SAM" id="Phobius"/>
    </source>
</evidence>
<name>A0ABV8LBT6_9NOCA</name>
<dbReference type="RefSeq" id="WP_378553869.1">
    <property type="nucleotide sequence ID" value="NZ_JBHSBA010000015.1"/>
</dbReference>
<keyword evidence="1" id="KW-1133">Transmembrane helix</keyword>
<dbReference type="Proteomes" id="UP001595767">
    <property type="component" value="Unassembled WGS sequence"/>
</dbReference>
<keyword evidence="1" id="KW-0812">Transmembrane</keyword>
<feature type="transmembrane region" description="Helical" evidence="1">
    <location>
        <begin position="87"/>
        <end position="110"/>
    </location>
</feature>
<keyword evidence="1" id="KW-0472">Membrane</keyword>
<evidence type="ECO:0000313" key="2">
    <source>
        <dbReference type="EMBL" id="MFC4128140.1"/>
    </source>
</evidence>
<organism evidence="2 3">
    <name type="scientific">Nocardia rhizosphaerae</name>
    <dbReference type="NCBI Taxonomy" id="1691571"/>
    <lineage>
        <taxon>Bacteria</taxon>
        <taxon>Bacillati</taxon>
        <taxon>Actinomycetota</taxon>
        <taxon>Actinomycetes</taxon>
        <taxon>Mycobacteriales</taxon>
        <taxon>Nocardiaceae</taxon>
        <taxon>Nocardia</taxon>
    </lineage>
</organism>
<dbReference type="EMBL" id="JBHSBA010000015">
    <property type="protein sequence ID" value="MFC4128140.1"/>
    <property type="molecule type" value="Genomic_DNA"/>
</dbReference>
<gene>
    <name evidence="2" type="ORF">ACFOW8_24760</name>
</gene>
<dbReference type="Pfam" id="PF20358">
    <property type="entry name" value="DUF6653"/>
    <property type="match status" value="1"/>
</dbReference>
<dbReference type="InterPro" id="IPR046595">
    <property type="entry name" value="DUF6653"/>
</dbReference>
<protein>
    <submittedName>
        <fullName evidence="2">DUF6653 family protein</fullName>
    </submittedName>
</protein>
<proteinExistence type="predicted"/>
<feature type="transmembrane region" description="Helical" evidence="1">
    <location>
        <begin position="116"/>
        <end position="133"/>
    </location>
</feature>
<evidence type="ECO:0000313" key="3">
    <source>
        <dbReference type="Proteomes" id="UP001595767"/>
    </source>
</evidence>
<keyword evidence="3" id="KW-1185">Reference proteome</keyword>
<reference evidence="3" key="1">
    <citation type="journal article" date="2019" name="Int. J. Syst. Evol. Microbiol.">
        <title>The Global Catalogue of Microorganisms (GCM) 10K type strain sequencing project: providing services to taxonomists for standard genome sequencing and annotation.</title>
        <authorList>
            <consortium name="The Broad Institute Genomics Platform"/>
            <consortium name="The Broad Institute Genome Sequencing Center for Infectious Disease"/>
            <person name="Wu L."/>
            <person name="Ma J."/>
        </authorList>
    </citation>
    <scope>NUCLEOTIDE SEQUENCE [LARGE SCALE GENOMIC DNA]</scope>
    <source>
        <strain evidence="3">CGMCC 4.7204</strain>
    </source>
</reference>
<comment type="caution">
    <text evidence="2">The sequence shown here is derived from an EMBL/GenBank/DDBJ whole genome shotgun (WGS) entry which is preliminary data.</text>
</comment>